<evidence type="ECO:0000313" key="5">
    <source>
        <dbReference type="Proteomes" id="UP000243515"/>
    </source>
</evidence>
<feature type="compositionally biased region" description="Polar residues" evidence="2">
    <location>
        <begin position="523"/>
        <end position="538"/>
    </location>
</feature>
<feature type="compositionally biased region" description="Polar residues" evidence="2">
    <location>
        <begin position="482"/>
        <end position="512"/>
    </location>
</feature>
<organism evidence="4 5">
    <name type="scientific">Elaphomyces granulatus</name>
    <dbReference type="NCBI Taxonomy" id="519963"/>
    <lineage>
        <taxon>Eukaryota</taxon>
        <taxon>Fungi</taxon>
        <taxon>Dikarya</taxon>
        <taxon>Ascomycota</taxon>
        <taxon>Pezizomycotina</taxon>
        <taxon>Eurotiomycetes</taxon>
        <taxon>Eurotiomycetidae</taxon>
        <taxon>Eurotiales</taxon>
        <taxon>Elaphomycetaceae</taxon>
        <taxon>Elaphomyces</taxon>
    </lineage>
</organism>
<gene>
    <name evidence="4" type="ORF">Egran_05294</name>
</gene>
<feature type="compositionally biased region" description="Polar residues" evidence="2">
    <location>
        <begin position="96"/>
        <end position="105"/>
    </location>
</feature>
<feature type="compositionally biased region" description="Polar residues" evidence="2">
    <location>
        <begin position="344"/>
        <end position="361"/>
    </location>
</feature>
<feature type="compositionally biased region" description="Polar residues" evidence="2">
    <location>
        <begin position="281"/>
        <end position="301"/>
    </location>
</feature>
<feature type="region of interest" description="Disordered" evidence="2">
    <location>
        <begin position="165"/>
        <end position="188"/>
    </location>
</feature>
<evidence type="ECO:0000256" key="1">
    <source>
        <dbReference type="SAM" id="Coils"/>
    </source>
</evidence>
<dbReference type="Proteomes" id="UP000243515">
    <property type="component" value="Unassembled WGS sequence"/>
</dbReference>
<feature type="domain" description="DUF4048" evidence="3">
    <location>
        <begin position="229"/>
        <end position="473"/>
    </location>
</feature>
<dbReference type="Pfam" id="PF13257">
    <property type="entry name" value="DUF4048"/>
    <property type="match status" value="1"/>
</dbReference>
<feature type="coiled-coil region" evidence="1">
    <location>
        <begin position="113"/>
        <end position="140"/>
    </location>
</feature>
<feature type="compositionally biased region" description="Basic and acidic residues" evidence="2">
    <location>
        <begin position="165"/>
        <end position="182"/>
    </location>
</feature>
<feature type="compositionally biased region" description="Polar residues" evidence="2">
    <location>
        <begin position="23"/>
        <end position="32"/>
    </location>
</feature>
<feature type="compositionally biased region" description="Basic residues" evidence="2">
    <location>
        <begin position="429"/>
        <end position="441"/>
    </location>
</feature>
<dbReference type="InterPro" id="IPR025122">
    <property type="entry name" value="DUF4048"/>
</dbReference>
<evidence type="ECO:0000256" key="2">
    <source>
        <dbReference type="SAM" id="MobiDB-lite"/>
    </source>
</evidence>
<feature type="compositionally biased region" description="Polar residues" evidence="2">
    <location>
        <begin position="464"/>
        <end position="474"/>
    </location>
</feature>
<keyword evidence="1" id="KW-0175">Coiled coil</keyword>
<feature type="compositionally biased region" description="Basic and acidic residues" evidence="2">
    <location>
        <begin position="362"/>
        <end position="377"/>
    </location>
</feature>
<keyword evidence="5" id="KW-1185">Reference proteome</keyword>
<feature type="compositionally biased region" description="Basic and acidic residues" evidence="2">
    <location>
        <begin position="402"/>
        <end position="412"/>
    </location>
</feature>
<feature type="region of interest" description="Disordered" evidence="2">
    <location>
        <begin position="207"/>
        <end position="317"/>
    </location>
</feature>
<feature type="region of interest" description="Disordered" evidence="2">
    <location>
        <begin position="1"/>
        <end position="105"/>
    </location>
</feature>
<evidence type="ECO:0000313" key="4">
    <source>
        <dbReference type="EMBL" id="OXV06940.1"/>
    </source>
</evidence>
<protein>
    <recommendedName>
        <fullName evidence="3">DUF4048 domain-containing protein</fullName>
    </recommendedName>
</protein>
<name>A0A232LRZ9_9EURO</name>
<dbReference type="EMBL" id="NPHW01005270">
    <property type="protein sequence ID" value="OXV06940.1"/>
    <property type="molecule type" value="Genomic_DNA"/>
</dbReference>
<feature type="compositionally biased region" description="Pro residues" evidence="2">
    <location>
        <begin position="37"/>
        <end position="46"/>
    </location>
</feature>
<sequence length="538" mass="58319">MEDRATGNVNTVNGDDSPEEVLSPNTSSSPTLEQPDPKQPLLPPRPNVSARHMKRLTLNFPINPPNILRSEQSSPSPSLPTPATESSLNSLPVRPVSTTPVSNDGGSDLLTAIASQERHILELREELQRAETELTNLKKQWILTERTRKRTEIHYHVEAVKQIKSPVRDSGDGGSKTPEERNMAGGDPFAVQARIGQELERRNSLRAAAASGDVSISTNGRRVFPSSKHARTLSLLSSESGVSFSQPFPQPPAEADKPERAQTSRYPRAATLPSVDRSDPTKTTTDGAMSTAEASSTQWRQSMPPPSREALMRTGKQMASDLKEGLWTFLEDIRQATVGEEGISATQSRSIQPASATSRSGTRPDRSVTPSKSREQLTPETTSAGGQAAPSPNGKEASNTKPGKDMTPKDIEVSFWSEFGVDTPGQKSKTTKAAKSTLKRRKESEDPKLLEADDNWDLWDTPTKIHTPSSSRSTIESKHDQSPSTQASSPRTSTSLGDYSQTDNSLADTSVSDGIPWPVLSKLTPSKLTRTASSLMAE</sequence>
<accession>A0A232LRZ9</accession>
<evidence type="ECO:0000259" key="3">
    <source>
        <dbReference type="Pfam" id="PF13257"/>
    </source>
</evidence>
<dbReference type="OrthoDB" id="4097086at2759"/>
<comment type="caution">
    <text evidence="4">The sequence shown here is derived from an EMBL/GenBank/DDBJ whole genome shotgun (WGS) entry which is preliminary data.</text>
</comment>
<feature type="compositionally biased region" description="Low complexity" evidence="2">
    <location>
        <begin position="233"/>
        <end position="245"/>
    </location>
</feature>
<reference evidence="4 5" key="1">
    <citation type="journal article" date="2015" name="Environ. Microbiol.">
        <title>Metagenome sequence of Elaphomyces granulatus from sporocarp tissue reveals Ascomycota ectomycorrhizal fingerprints of genome expansion and a Proteobacteria-rich microbiome.</title>
        <authorList>
            <person name="Quandt C.A."/>
            <person name="Kohler A."/>
            <person name="Hesse C.N."/>
            <person name="Sharpton T.J."/>
            <person name="Martin F."/>
            <person name="Spatafora J.W."/>
        </authorList>
    </citation>
    <scope>NUCLEOTIDE SEQUENCE [LARGE SCALE GENOMIC DNA]</scope>
    <source>
        <strain evidence="4 5">OSC145934</strain>
    </source>
</reference>
<feature type="compositionally biased region" description="Basic and acidic residues" evidence="2">
    <location>
        <begin position="442"/>
        <end position="451"/>
    </location>
</feature>
<feature type="compositionally biased region" description="Low complexity" evidence="2">
    <location>
        <begin position="70"/>
        <end position="88"/>
    </location>
</feature>
<proteinExistence type="predicted"/>
<dbReference type="AlphaFoldDB" id="A0A232LRZ9"/>
<feature type="region of interest" description="Disordered" evidence="2">
    <location>
        <begin position="340"/>
        <end position="538"/>
    </location>
</feature>